<dbReference type="RefSeq" id="WP_092075416.1">
    <property type="nucleotide sequence ID" value="NZ_CALFZY010000006.1"/>
</dbReference>
<dbReference type="AlphaFoldDB" id="A0A1G6XE27"/>
<gene>
    <name evidence="1" type="ORF">SAMN05661003_101238</name>
</gene>
<dbReference type="GO" id="GO:0016853">
    <property type="term" value="F:isomerase activity"/>
    <property type="evidence" value="ECO:0007669"/>
    <property type="project" value="UniProtKB-KW"/>
</dbReference>
<evidence type="ECO:0000313" key="2">
    <source>
        <dbReference type="Proteomes" id="UP000243205"/>
    </source>
</evidence>
<sequence>MSEKLIEALQQHNSLLERSLALHAETLENAARLVAETFTAGGRLLVVASAALQDLARLLVVGFAHQLDVERPALPALGLGFDGSLVAALSEAEQFDQLSASQVQILARPEDCLLLLDCAAEPALLAAQQTARELGCRTLVLSLAEEGAWQLGGAELVISLQADSRSRGREVLLFHLQMLCELVEAELFGL</sequence>
<proteinExistence type="predicted"/>
<dbReference type="PANTHER" id="PTHR30390:SF6">
    <property type="entry name" value="DNAA INITIATOR-ASSOCIATING PROTEIN DIAA"/>
    <property type="match status" value="1"/>
</dbReference>
<name>A0A1G6XE27_9BACT</name>
<dbReference type="GO" id="GO:0097367">
    <property type="term" value="F:carbohydrate derivative binding"/>
    <property type="evidence" value="ECO:0007669"/>
    <property type="project" value="InterPro"/>
</dbReference>
<dbReference type="EMBL" id="FNAQ01000001">
    <property type="protein sequence ID" value="SDD76410.1"/>
    <property type="molecule type" value="Genomic_DNA"/>
</dbReference>
<dbReference type="PANTHER" id="PTHR30390">
    <property type="entry name" value="SEDOHEPTULOSE 7-PHOSPHATE ISOMERASE / DNAA INITIATOR-ASSOCIATING FACTOR FOR REPLICATION INITIATION"/>
    <property type="match status" value="1"/>
</dbReference>
<organism evidence="1 2">
    <name type="scientific">Desulfuromonas thiophila</name>
    <dbReference type="NCBI Taxonomy" id="57664"/>
    <lineage>
        <taxon>Bacteria</taxon>
        <taxon>Pseudomonadati</taxon>
        <taxon>Thermodesulfobacteriota</taxon>
        <taxon>Desulfuromonadia</taxon>
        <taxon>Desulfuromonadales</taxon>
        <taxon>Desulfuromonadaceae</taxon>
        <taxon>Desulfuromonas</taxon>
    </lineage>
</organism>
<dbReference type="Proteomes" id="UP000243205">
    <property type="component" value="Unassembled WGS sequence"/>
</dbReference>
<dbReference type="STRING" id="57664.SAMN05661003_101238"/>
<dbReference type="Gene3D" id="3.40.50.10490">
    <property type="entry name" value="Glucose-6-phosphate isomerase like protein, domain 1"/>
    <property type="match status" value="1"/>
</dbReference>
<dbReference type="InterPro" id="IPR050099">
    <property type="entry name" value="SIS_GmhA/DiaA_subfam"/>
</dbReference>
<evidence type="ECO:0000313" key="1">
    <source>
        <dbReference type="EMBL" id="SDD76410.1"/>
    </source>
</evidence>
<keyword evidence="1" id="KW-0413">Isomerase</keyword>
<dbReference type="OrthoDB" id="5387313at2"/>
<dbReference type="SUPFAM" id="SSF53697">
    <property type="entry name" value="SIS domain"/>
    <property type="match status" value="1"/>
</dbReference>
<dbReference type="GO" id="GO:1901135">
    <property type="term" value="P:carbohydrate derivative metabolic process"/>
    <property type="evidence" value="ECO:0007669"/>
    <property type="project" value="InterPro"/>
</dbReference>
<protein>
    <submittedName>
        <fullName evidence="1">D-sedoheptulose 7-phosphate isomerase</fullName>
    </submittedName>
</protein>
<dbReference type="InterPro" id="IPR046348">
    <property type="entry name" value="SIS_dom_sf"/>
</dbReference>
<keyword evidence="2" id="KW-1185">Reference proteome</keyword>
<reference evidence="2" key="1">
    <citation type="submission" date="2016-10" db="EMBL/GenBank/DDBJ databases">
        <authorList>
            <person name="Varghese N."/>
            <person name="Submissions S."/>
        </authorList>
    </citation>
    <scope>NUCLEOTIDE SEQUENCE [LARGE SCALE GENOMIC DNA]</scope>
    <source>
        <strain evidence="2">DSM 8987</strain>
    </source>
</reference>
<accession>A0A1G6XE27</accession>